<keyword evidence="10" id="KW-0812">Transmembrane</keyword>
<feature type="domain" description="Protein kinase" evidence="11">
    <location>
        <begin position="19"/>
        <end position="275"/>
    </location>
</feature>
<dbReference type="InterPro" id="IPR011047">
    <property type="entry name" value="Quinoprotein_ADH-like_sf"/>
</dbReference>
<dbReference type="AlphaFoldDB" id="A0A6N9US09"/>
<dbReference type="Gene3D" id="1.10.510.10">
    <property type="entry name" value="Transferase(Phosphotransferase) domain 1"/>
    <property type="match status" value="1"/>
</dbReference>
<keyword evidence="2" id="KW-0808">Transferase</keyword>
<name>A0A6N9US09_9ACTN</name>
<dbReference type="PANTHER" id="PTHR43289:SF34">
    <property type="entry name" value="SERINE_THREONINE-PROTEIN KINASE YBDM-RELATED"/>
    <property type="match status" value="1"/>
</dbReference>
<evidence type="ECO:0000313" key="13">
    <source>
        <dbReference type="Proteomes" id="UP000469545"/>
    </source>
</evidence>
<evidence type="ECO:0000256" key="4">
    <source>
        <dbReference type="ARBA" id="ARBA00022741"/>
    </source>
</evidence>
<dbReference type="PROSITE" id="PS00107">
    <property type="entry name" value="PROTEIN_KINASE_ATP"/>
    <property type="match status" value="1"/>
</dbReference>
<dbReference type="CDD" id="cd14014">
    <property type="entry name" value="STKc_PknB_like"/>
    <property type="match status" value="1"/>
</dbReference>
<dbReference type="InterPro" id="IPR019775">
    <property type="entry name" value="WD40_repeat_CS"/>
</dbReference>
<evidence type="ECO:0000313" key="12">
    <source>
        <dbReference type="EMBL" id="NEB20414.1"/>
    </source>
</evidence>
<evidence type="ECO:0000256" key="6">
    <source>
        <dbReference type="ARBA" id="ARBA00022840"/>
    </source>
</evidence>
<dbReference type="PANTHER" id="PTHR43289">
    <property type="entry name" value="MITOGEN-ACTIVATED PROTEIN KINASE KINASE KINASE 20-RELATED"/>
    <property type="match status" value="1"/>
</dbReference>
<dbReference type="PROSITE" id="PS50011">
    <property type="entry name" value="PROTEIN_KINASE_DOM"/>
    <property type="match status" value="1"/>
</dbReference>
<keyword evidence="10" id="KW-1133">Transmembrane helix</keyword>
<dbReference type="Gene3D" id="2.130.10.10">
    <property type="entry name" value="YVTN repeat-like/Quinoprotein amine dehydrogenase"/>
    <property type="match status" value="2"/>
</dbReference>
<organism evidence="12 13">
    <name type="scientific">Streptomyces coelicoflavus</name>
    <dbReference type="NCBI Taxonomy" id="285562"/>
    <lineage>
        <taxon>Bacteria</taxon>
        <taxon>Bacillati</taxon>
        <taxon>Actinomycetota</taxon>
        <taxon>Actinomycetes</taxon>
        <taxon>Kitasatosporales</taxon>
        <taxon>Streptomycetaceae</taxon>
        <taxon>Streptomyces</taxon>
    </lineage>
</organism>
<keyword evidence="13" id="KW-1185">Reference proteome</keyword>
<feature type="region of interest" description="Disordered" evidence="9">
    <location>
        <begin position="649"/>
        <end position="704"/>
    </location>
</feature>
<dbReference type="InterPro" id="IPR000719">
    <property type="entry name" value="Prot_kinase_dom"/>
</dbReference>
<keyword evidence="3" id="KW-0677">Repeat</keyword>
<keyword evidence="4 8" id="KW-0547">Nucleotide-binding</keyword>
<dbReference type="SMART" id="SM00220">
    <property type="entry name" value="S_TKc"/>
    <property type="match status" value="1"/>
</dbReference>
<feature type="region of interest" description="Disordered" evidence="9">
    <location>
        <begin position="278"/>
        <end position="312"/>
    </location>
</feature>
<dbReference type="PROSITE" id="PS50294">
    <property type="entry name" value="WD_REPEATS_REGION"/>
    <property type="match status" value="2"/>
</dbReference>
<evidence type="ECO:0000256" key="8">
    <source>
        <dbReference type="PROSITE-ProRule" id="PRU10141"/>
    </source>
</evidence>
<evidence type="ECO:0000259" key="11">
    <source>
        <dbReference type="PROSITE" id="PS50011"/>
    </source>
</evidence>
<keyword evidence="5 12" id="KW-0418">Kinase</keyword>
<evidence type="ECO:0000256" key="10">
    <source>
        <dbReference type="SAM" id="Phobius"/>
    </source>
</evidence>
<feature type="transmembrane region" description="Helical" evidence="10">
    <location>
        <begin position="318"/>
        <end position="339"/>
    </location>
</feature>
<dbReference type="PROSITE" id="PS00678">
    <property type="entry name" value="WD_REPEATS_1"/>
    <property type="match status" value="1"/>
</dbReference>
<dbReference type="GO" id="GO:0005524">
    <property type="term" value="F:ATP binding"/>
    <property type="evidence" value="ECO:0007669"/>
    <property type="project" value="UniProtKB-UniRule"/>
</dbReference>
<feature type="compositionally biased region" description="Low complexity" evidence="9">
    <location>
        <begin position="293"/>
        <end position="312"/>
    </location>
</feature>
<dbReference type="EMBL" id="JAAGMB010000633">
    <property type="protein sequence ID" value="NEB20414.1"/>
    <property type="molecule type" value="Genomic_DNA"/>
</dbReference>
<dbReference type="GO" id="GO:0004674">
    <property type="term" value="F:protein serine/threonine kinase activity"/>
    <property type="evidence" value="ECO:0007669"/>
    <property type="project" value="TreeGrafter"/>
</dbReference>
<sequence>MTDRMSRPTGGIPAEIGPYRLERLLGEGGMGRVYLGRTPAGSAVAVKAVHRAYAADPEFRRRFALEVAAARRVQGLYTVPVVAADLEADEPWLATAYAPGPSLQQAVGERGPLPAAEVLALTAGVAEALETIHAAGVIHRDLKPSNIVLTADGPKVIDFGIARAADVTALTATGVRAGTPAYMAPEYIRGQEVTEAGDVFALGLVAHFAATGRLAFGGGSDHGVAYRILEAAPDLEGCPESVRGVVALCLEKDPARRPTPAEVVRLCGRAANGEFDYGRTPTVVSAPPPTGPDAPTATAPARTPAPDADPATPSTPPYVALLGVFGAIALAVVLIVTLLPSSGERPKVNSPYPVVAATDIFAKGTSGVAFSPDGATLATGGEDGKVRLWNVGTRKVRATLVEKGWYGPSSVVGVTFGADGKTLVTRTDTHLVGVWDVPRRREVRRIEESAYSLALSPDGKWIALGDSAGANLWALGSRSEDPRAHLSQNLHATDMAFSPDGRTLASVGDFSDQRYQTDNEPAKLWDLTRLDPRPYGQGDPRHDLALEDVTYAVAFAPDGKTLATGGQGGGVRLWDVATGRLKATLTHRFVTEARDLAFSPDGRTLAVTAEGRVLLWNLADRKPSAILADDETGYGADIRELAFSPDGRLLAGTTTGGGTPEETAAPGTTSEADAAKDSGVRLWKVPKNTGTGTGTGTTAPAATS</sequence>
<evidence type="ECO:0000256" key="9">
    <source>
        <dbReference type="SAM" id="MobiDB-lite"/>
    </source>
</evidence>
<evidence type="ECO:0000256" key="3">
    <source>
        <dbReference type="ARBA" id="ARBA00022737"/>
    </source>
</evidence>
<feature type="binding site" evidence="8">
    <location>
        <position position="47"/>
    </location>
    <ligand>
        <name>ATP</name>
        <dbReference type="ChEBI" id="CHEBI:30616"/>
    </ligand>
</feature>
<dbReference type="InterPro" id="IPR008271">
    <property type="entry name" value="Ser/Thr_kinase_AS"/>
</dbReference>
<dbReference type="SUPFAM" id="SSF50998">
    <property type="entry name" value="Quinoprotein alcohol dehydrogenase-like"/>
    <property type="match status" value="1"/>
</dbReference>
<dbReference type="Proteomes" id="UP000469545">
    <property type="component" value="Unassembled WGS sequence"/>
</dbReference>
<dbReference type="InterPro" id="IPR001680">
    <property type="entry name" value="WD40_rpt"/>
</dbReference>
<evidence type="ECO:0000256" key="2">
    <source>
        <dbReference type="ARBA" id="ARBA00022679"/>
    </source>
</evidence>
<dbReference type="SMART" id="SM00320">
    <property type="entry name" value="WD40"/>
    <property type="match status" value="7"/>
</dbReference>
<dbReference type="Pfam" id="PF00400">
    <property type="entry name" value="WD40"/>
    <property type="match status" value="3"/>
</dbReference>
<keyword evidence="1 7" id="KW-0853">WD repeat</keyword>
<dbReference type="InterPro" id="IPR017441">
    <property type="entry name" value="Protein_kinase_ATP_BS"/>
</dbReference>
<feature type="repeat" description="WD" evidence="7">
    <location>
        <begin position="552"/>
        <end position="584"/>
    </location>
</feature>
<keyword evidence="6 8" id="KW-0067">ATP-binding</keyword>
<dbReference type="PROSITE" id="PS50082">
    <property type="entry name" value="WD_REPEATS_2"/>
    <property type="match status" value="2"/>
</dbReference>
<feature type="repeat" description="WD" evidence="7">
    <location>
        <begin position="368"/>
        <end position="399"/>
    </location>
</feature>
<keyword evidence="10" id="KW-0472">Membrane</keyword>
<dbReference type="Pfam" id="PF00069">
    <property type="entry name" value="Pkinase"/>
    <property type="match status" value="1"/>
</dbReference>
<dbReference type="InterPro" id="IPR015943">
    <property type="entry name" value="WD40/YVTN_repeat-like_dom_sf"/>
</dbReference>
<dbReference type="SUPFAM" id="SSF56112">
    <property type="entry name" value="Protein kinase-like (PK-like)"/>
    <property type="match status" value="1"/>
</dbReference>
<accession>A0A6N9US09</accession>
<gene>
    <name evidence="12" type="ORF">G3I46_28620</name>
</gene>
<evidence type="ECO:0000256" key="7">
    <source>
        <dbReference type="PROSITE-ProRule" id="PRU00221"/>
    </source>
</evidence>
<protein>
    <submittedName>
        <fullName evidence="12">Protein kinase</fullName>
    </submittedName>
</protein>
<dbReference type="PROSITE" id="PS00108">
    <property type="entry name" value="PROTEIN_KINASE_ST"/>
    <property type="match status" value="1"/>
</dbReference>
<comment type="caution">
    <text evidence="12">The sequence shown here is derived from an EMBL/GenBank/DDBJ whole genome shotgun (WGS) entry which is preliminary data.</text>
</comment>
<reference evidence="12 13" key="1">
    <citation type="submission" date="2020-01" db="EMBL/GenBank/DDBJ databases">
        <title>Insect and environment-associated Actinomycetes.</title>
        <authorList>
            <person name="Currrie C."/>
            <person name="Chevrette M."/>
            <person name="Carlson C."/>
            <person name="Stubbendieck R."/>
            <person name="Wendt-Pienkowski E."/>
        </authorList>
    </citation>
    <scope>NUCLEOTIDE SEQUENCE [LARGE SCALE GENOMIC DNA]</scope>
    <source>
        <strain evidence="12 13">SID14172</strain>
    </source>
</reference>
<evidence type="ECO:0000256" key="1">
    <source>
        <dbReference type="ARBA" id="ARBA00022574"/>
    </source>
</evidence>
<evidence type="ECO:0000256" key="5">
    <source>
        <dbReference type="ARBA" id="ARBA00022777"/>
    </source>
</evidence>
<dbReference type="InterPro" id="IPR011009">
    <property type="entry name" value="Kinase-like_dom_sf"/>
</dbReference>
<dbReference type="Gene3D" id="3.30.200.20">
    <property type="entry name" value="Phosphorylase Kinase, domain 1"/>
    <property type="match status" value="1"/>
</dbReference>
<feature type="compositionally biased region" description="Low complexity" evidence="9">
    <location>
        <begin position="660"/>
        <end position="669"/>
    </location>
</feature>
<proteinExistence type="predicted"/>